<name>A0ABY9HBP6_9MOLU</name>
<protein>
    <recommendedName>
        <fullName evidence="4">Variable surface lipoprotein</fullName>
    </recommendedName>
</protein>
<dbReference type="PROSITE" id="PS51257">
    <property type="entry name" value="PROKAR_LIPOPROTEIN"/>
    <property type="match status" value="1"/>
</dbReference>
<evidence type="ECO:0008006" key="4">
    <source>
        <dbReference type="Google" id="ProtNLM"/>
    </source>
</evidence>
<accession>A0ABY9HBP6</accession>
<dbReference type="EMBL" id="CP132191">
    <property type="protein sequence ID" value="WLP85783.1"/>
    <property type="molecule type" value="Genomic_DNA"/>
</dbReference>
<keyword evidence="3" id="KW-1185">Reference proteome</keyword>
<evidence type="ECO:0000313" key="3">
    <source>
        <dbReference type="Proteomes" id="UP001237011"/>
    </source>
</evidence>
<gene>
    <name evidence="2" type="ORF">Q8852_01385</name>
</gene>
<feature type="chain" id="PRO_5047431153" description="Variable surface lipoprotein" evidence="1">
    <location>
        <begin position="26"/>
        <end position="586"/>
    </location>
</feature>
<reference evidence="2" key="1">
    <citation type="submission" date="2023-08" db="EMBL/GenBank/DDBJ databases">
        <title>Complete genome sequence of Mycoplasma seminis 2200.</title>
        <authorList>
            <person name="Spergser J."/>
        </authorList>
    </citation>
    <scope>NUCLEOTIDE SEQUENCE [LARGE SCALE GENOMIC DNA]</scope>
    <source>
        <strain evidence="2">2200</strain>
    </source>
</reference>
<organism evidence="2 3">
    <name type="scientific">Mycoplasma seminis</name>
    <dbReference type="NCBI Taxonomy" id="512749"/>
    <lineage>
        <taxon>Bacteria</taxon>
        <taxon>Bacillati</taxon>
        <taxon>Mycoplasmatota</taxon>
        <taxon>Mollicutes</taxon>
        <taxon>Mycoplasmataceae</taxon>
        <taxon>Mycoplasma</taxon>
    </lineage>
</organism>
<dbReference type="RefSeq" id="WP_305938207.1">
    <property type="nucleotide sequence ID" value="NZ_CP132191.1"/>
</dbReference>
<keyword evidence="1" id="KW-0732">Signal</keyword>
<sequence length="586" mass="65768">MKKIKTLLISLAGASAATLPLIAIACQDKDSTEKKQQQEAIKNATANAQLAAEIKTSEIYPSSLKEKNLTLQLQQNDLFNVKLISLDKDDVKGKVIIKYELKSKKFADISETKELELSNFKSLNKLVDSLSGEVKNQNTTTIDDAVQLINQDSKNLIVKGLEQGISFQITKPAVKTNVADKEVIKVSIAIFKANNPELKSKETELQISNFYIGKIEDIKKTIAIKAINDYSKTLSLAVENKETKLISDLTHDEIKLISSSDAEIQNKYTTQIKEFRAKADTTTLEVVIEITKTGTEIHSEFVLELPGFAAKKSESEIINDKNDADLQTNLNDLKVEIPEKAKLYPSRVTVENIKFSGYNSEKYLAKVLGITPKYSAVNFKGILTKQTSQVIVNVELSLISNPQIKESKQYIIDKLKVIPSVSTKTVSLLNTYPLKSTEREGIRSEDPKNASLHFETPVLNLMKAPSKYVYVSAEAPEIDKKDPYFVYKTSLKDLRNMIVSKMFNPAGPEKIHTFHMNVIQSMQLYVSRIIYTIDRQILSKEPIEEYYTLINGPKVTITSTTNPANYAENINKYIYMKENLKNNGNV</sequence>
<evidence type="ECO:0000256" key="1">
    <source>
        <dbReference type="SAM" id="SignalP"/>
    </source>
</evidence>
<proteinExistence type="predicted"/>
<dbReference type="Proteomes" id="UP001237011">
    <property type="component" value="Chromosome"/>
</dbReference>
<evidence type="ECO:0000313" key="2">
    <source>
        <dbReference type="EMBL" id="WLP85783.1"/>
    </source>
</evidence>
<feature type="signal peptide" evidence="1">
    <location>
        <begin position="1"/>
        <end position="25"/>
    </location>
</feature>